<dbReference type="Proteomes" id="UP000000488">
    <property type="component" value="Chromosome"/>
</dbReference>
<dbReference type="AlphaFoldDB" id="F8CCZ9"/>
<dbReference type="HOGENOM" id="CLU_3366012_0_0_7"/>
<accession>F8CCZ9</accession>
<organism evidence="1 2">
    <name type="scientific">Myxococcus fulvus (strain ATCC BAA-855 / HW-1)</name>
    <dbReference type="NCBI Taxonomy" id="483219"/>
    <lineage>
        <taxon>Bacteria</taxon>
        <taxon>Pseudomonadati</taxon>
        <taxon>Myxococcota</taxon>
        <taxon>Myxococcia</taxon>
        <taxon>Myxococcales</taxon>
        <taxon>Cystobacterineae</taxon>
        <taxon>Myxococcaceae</taxon>
        <taxon>Myxococcus</taxon>
    </lineage>
</organism>
<dbReference type="KEGG" id="mfu:LILAB_14050"/>
<evidence type="ECO:0000313" key="1">
    <source>
        <dbReference type="EMBL" id="AEI64715.1"/>
    </source>
</evidence>
<evidence type="ECO:0000313" key="2">
    <source>
        <dbReference type="Proteomes" id="UP000000488"/>
    </source>
</evidence>
<name>F8CCZ9_MYXFH</name>
<gene>
    <name evidence="1" type="ordered locus">LILAB_14050</name>
</gene>
<sequence>MATEVAFYFLIHVSSVLEELAQGFASAEGGENEYR</sequence>
<dbReference type="EMBL" id="CP002830">
    <property type="protein sequence ID" value="AEI64715.1"/>
    <property type="molecule type" value="Genomic_DNA"/>
</dbReference>
<proteinExistence type="predicted"/>
<protein>
    <submittedName>
        <fullName evidence="1">Uncharacterized protein</fullName>
    </submittedName>
</protein>
<reference evidence="1 2" key="1">
    <citation type="journal article" date="2011" name="J. Bacteriol.">
        <title>Genome sequence of the halotolerant marine bacterium Myxococcus fulvus HW-1.</title>
        <authorList>
            <person name="Li Z.F."/>
            <person name="Li X."/>
            <person name="Liu H."/>
            <person name="Liu X."/>
            <person name="Han K."/>
            <person name="Wu Z.H."/>
            <person name="Hu W."/>
            <person name="Li F.F."/>
            <person name="Li Y.Z."/>
        </authorList>
    </citation>
    <scope>NUCLEOTIDE SEQUENCE [LARGE SCALE GENOMIC DNA]</scope>
    <source>
        <strain evidence="2">ATCC BAA-855 / HW-1</strain>
    </source>
</reference>